<gene>
    <name evidence="2" type="ORF">B0T26DRAFT_673864</name>
</gene>
<proteinExistence type="predicted"/>
<name>A0AA40DZB9_9PEZI</name>
<evidence type="ECO:0000256" key="1">
    <source>
        <dbReference type="SAM" id="Phobius"/>
    </source>
</evidence>
<reference evidence="2" key="1">
    <citation type="submission" date="2023-06" db="EMBL/GenBank/DDBJ databases">
        <title>Genome-scale phylogeny and comparative genomics of the fungal order Sordariales.</title>
        <authorList>
            <consortium name="Lawrence Berkeley National Laboratory"/>
            <person name="Hensen N."/>
            <person name="Bonometti L."/>
            <person name="Westerberg I."/>
            <person name="Brannstrom I.O."/>
            <person name="Guillou S."/>
            <person name="Cros-Aarteil S."/>
            <person name="Calhoun S."/>
            <person name="Haridas S."/>
            <person name="Kuo A."/>
            <person name="Mondo S."/>
            <person name="Pangilinan J."/>
            <person name="Riley R."/>
            <person name="LaButti K."/>
            <person name="Andreopoulos B."/>
            <person name="Lipzen A."/>
            <person name="Chen C."/>
            <person name="Yanf M."/>
            <person name="Daum C."/>
            <person name="Ng V."/>
            <person name="Clum A."/>
            <person name="Steindorff A."/>
            <person name="Ohm R."/>
            <person name="Martin F."/>
            <person name="Silar P."/>
            <person name="Natvig D."/>
            <person name="Lalanne C."/>
            <person name="Gautier V."/>
            <person name="Ament-velasquez S.L."/>
            <person name="Kruys A."/>
            <person name="Hutchinson M.I."/>
            <person name="Powell A.J."/>
            <person name="Barry K."/>
            <person name="Miller A.N."/>
            <person name="Grigoriev I.V."/>
            <person name="Debuchy R."/>
            <person name="Gladieux P."/>
            <person name="Thoren M.H."/>
            <person name="Johannesson H."/>
        </authorList>
    </citation>
    <scope>NUCLEOTIDE SEQUENCE</scope>
    <source>
        <strain evidence="2">SMH2392-1A</strain>
    </source>
</reference>
<dbReference type="Proteomes" id="UP001172101">
    <property type="component" value="Unassembled WGS sequence"/>
</dbReference>
<keyword evidence="1" id="KW-1133">Transmembrane helix</keyword>
<organism evidence="2 3">
    <name type="scientific">Lasiosphaeria miniovina</name>
    <dbReference type="NCBI Taxonomy" id="1954250"/>
    <lineage>
        <taxon>Eukaryota</taxon>
        <taxon>Fungi</taxon>
        <taxon>Dikarya</taxon>
        <taxon>Ascomycota</taxon>
        <taxon>Pezizomycotina</taxon>
        <taxon>Sordariomycetes</taxon>
        <taxon>Sordariomycetidae</taxon>
        <taxon>Sordariales</taxon>
        <taxon>Lasiosphaeriaceae</taxon>
        <taxon>Lasiosphaeria</taxon>
    </lineage>
</organism>
<feature type="transmembrane region" description="Helical" evidence="1">
    <location>
        <begin position="32"/>
        <end position="53"/>
    </location>
</feature>
<feature type="transmembrane region" description="Helical" evidence="1">
    <location>
        <begin position="152"/>
        <end position="174"/>
    </location>
</feature>
<feature type="transmembrane region" description="Helical" evidence="1">
    <location>
        <begin position="195"/>
        <end position="221"/>
    </location>
</feature>
<dbReference type="GeneID" id="85322917"/>
<dbReference type="AlphaFoldDB" id="A0AA40DZB9"/>
<keyword evidence="3" id="KW-1185">Reference proteome</keyword>
<dbReference type="EMBL" id="JAUIRO010000003">
    <property type="protein sequence ID" value="KAK0722119.1"/>
    <property type="molecule type" value="Genomic_DNA"/>
</dbReference>
<evidence type="ECO:0000313" key="3">
    <source>
        <dbReference type="Proteomes" id="UP001172101"/>
    </source>
</evidence>
<accession>A0AA40DZB9</accession>
<feature type="transmembrane region" description="Helical" evidence="1">
    <location>
        <begin position="241"/>
        <end position="267"/>
    </location>
</feature>
<dbReference type="RefSeq" id="XP_060298043.1">
    <property type="nucleotide sequence ID" value="XM_060439647.1"/>
</dbReference>
<sequence>MMSNMISGLVPMGTNLMKRAVEEPTELVFSKWTPLVVLINFLLFGPALVWLSYSLGNIYPTLAMIEDPSPPAYEPVSLNEDATSLAEEGPAQSAGHNAGKPTTASLRATRRLLHSVGGWRSHFRGIACAIFIGFATLVLGAIFGNFPIFHSAVGSLIASLTLASFSAAWVHIVISPPNALPFYRRLPPLRKAFEATCFPILAHWAAVATSAVVPSLMIHALNMSPSSRNPEGDVVFDNSAIWKSFISLLVAVALQFLLVVPTGVVLVRVQASLLPPDEDTIVPFDRSFQGKVDPVVVGGKGFVTMRDAFTTFPRSSWIRLYVLYAKVFAVSIATYFLMAAIIIPEMFLLISKKQN</sequence>
<evidence type="ECO:0000313" key="2">
    <source>
        <dbReference type="EMBL" id="KAK0722119.1"/>
    </source>
</evidence>
<feature type="transmembrane region" description="Helical" evidence="1">
    <location>
        <begin position="321"/>
        <end position="343"/>
    </location>
</feature>
<keyword evidence="1" id="KW-0812">Transmembrane</keyword>
<comment type="caution">
    <text evidence="2">The sequence shown here is derived from an EMBL/GenBank/DDBJ whole genome shotgun (WGS) entry which is preliminary data.</text>
</comment>
<feature type="transmembrane region" description="Helical" evidence="1">
    <location>
        <begin position="126"/>
        <end position="146"/>
    </location>
</feature>
<evidence type="ECO:0008006" key="4">
    <source>
        <dbReference type="Google" id="ProtNLM"/>
    </source>
</evidence>
<keyword evidence="1" id="KW-0472">Membrane</keyword>
<protein>
    <recommendedName>
        <fullName evidence="4">Ubiquitin conjugating enzyme</fullName>
    </recommendedName>
</protein>